<evidence type="ECO:0000313" key="10">
    <source>
        <dbReference type="EMBL" id="HIT47276.1"/>
    </source>
</evidence>
<dbReference type="Proteomes" id="UP000886881">
    <property type="component" value="Unassembled WGS sequence"/>
</dbReference>
<dbReference type="EMBL" id="DVLC01000103">
    <property type="protein sequence ID" value="HIT47276.1"/>
    <property type="molecule type" value="Genomic_DNA"/>
</dbReference>
<dbReference type="GO" id="GO:0006879">
    <property type="term" value="P:intracellular iron ion homeostasis"/>
    <property type="evidence" value="ECO:0007669"/>
    <property type="project" value="UniProtKB-KW"/>
</dbReference>
<comment type="subcellular location">
    <subcellularLocation>
        <location evidence="8">Cytoplasm</location>
    </subcellularLocation>
</comment>
<dbReference type="InterPro" id="IPR009040">
    <property type="entry name" value="Ferritin-like_diiron"/>
</dbReference>
<feature type="binding site" evidence="7">
    <location>
        <position position="17"/>
    </location>
    <ligand>
        <name>Fe cation</name>
        <dbReference type="ChEBI" id="CHEBI:24875"/>
        <label>1</label>
    </ligand>
</feature>
<comment type="caution">
    <text evidence="10">The sequence shown here is derived from an EMBL/GenBank/DDBJ whole genome shotgun (WGS) entry which is preliminary data.</text>
</comment>
<evidence type="ECO:0000256" key="1">
    <source>
        <dbReference type="ARBA" id="ARBA00006950"/>
    </source>
</evidence>
<evidence type="ECO:0000256" key="2">
    <source>
        <dbReference type="ARBA" id="ARBA00022434"/>
    </source>
</evidence>
<dbReference type="GO" id="GO:0008199">
    <property type="term" value="F:ferric iron binding"/>
    <property type="evidence" value="ECO:0007669"/>
    <property type="project" value="InterPro"/>
</dbReference>
<dbReference type="GO" id="GO:0008198">
    <property type="term" value="F:ferrous iron binding"/>
    <property type="evidence" value="ECO:0007669"/>
    <property type="project" value="TreeGrafter"/>
</dbReference>
<accession>A0A9D1KH12</accession>
<dbReference type="InterPro" id="IPR009078">
    <property type="entry name" value="Ferritin-like_SF"/>
</dbReference>
<comment type="catalytic activity">
    <reaction evidence="8">
        <text>4 Fe(2+) + O2 + 6 H2O = 4 iron(III) oxide-hydroxide + 12 H(+)</text>
        <dbReference type="Rhea" id="RHEA:11972"/>
        <dbReference type="ChEBI" id="CHEBI:15377"/>
        <dbReference type="ChEBI" id="CHEBI:15378"/>
        <dbReference type="ChEBI" id="CHEBI:15379"/>
        <dbReference type="ChEBI" id="CHEBI:29033"/>
        <dbReference type="ChEBI" id="CHEBI:78619"/>
        <dbReference type="EC" id="1.16.3.2"/>
    </reaction>
</comment>
<dbReference type="GO" id="GO:0006826">
    <property type="term" value="P:iron ion transport"/>
    <property type="evidence" value="ECO:0007669"/>
    <property type="project" value="InterPro"/>
</dbReference>
<dbReference type="Gene3D" id="1.20.1260.10">
    <property type="match status" value="1"/>
</dbReference>
<keyword evidence="8" id="KW-0963">Cytoplasm</keyword>
<dbReference type="GO" id="GO:0005829">
    <property type="term" value="C:cytosol"/>
    <property type="evidence" value="ECO:0007669"/>
    <property type="project" value="TreeGrafter"/>
</dbReference>
<evidence type="ECO:0000259" key="9">
    <source>
        <dbReference type="PROSITE" id="PS50905"/>
    </source>
</evidence>
<gene>
    <name evidence="10" type="ORF">IAC35_05405</name>
</gene>
<evidence type="ECO:0000256" key="5">
    <source>
        <dbReference type="ARBA" id="ARBA00023004"/>
    </source>
</evidence>
<dbReference type="AlphaFoldDB" id="A0A9D1KH12"/>
<keyword evidence="5 7" id="KW-0408">Iron</keyword>
<comment type="function">
    <text evidence="8">Iron-storage protein.</text>
</comment>
<dbReference type="PANTHER" id="PTHR11431">
    <property type="entry name" value="FERRITIN"/>
    <property type="match status" value="1"/>
</dbReference>
<dbReference type="PANTHER" id="PTHR11431:SF127">
    <property type="entry name" value="BACTERIAL NON-HEME FERRITIN"/>
    <property type="match status" value="1"/>
</dbReference>
<organism evidence="10 11">
    <name type="scientific">Candidatus Cryptobacteroides merdipullorum</name>
    <dbReference type="NCBI Taxonomy" id="2840771"/>
    <lineage>
        <taxon>Bacteria</taxon>
        <taxon>Pseudomonadati</taxon>
        <taxon>Bacteroidota</taxon>
        <taxon>Bacteroidia</taxon>
        <taxon>Bacteroidales</taxon>
        <taxon>Candidatus Cryptobacteroides</taxon>
    </lineage>
</organism>
<dbReference type="PROSITE" id="PS50905">
    <property type="entry name" value="FERRITIN_LIKE"/>
    <property type="match status" value="1"/>
</dbReference>
<sequence length="160" mass="18256">MISKKLEKSINDQIAAELWSSQLYLQMSLFLKREGWNGSAHWMGRQAEEEREHALSLADWVIKRGGEVRLTAVDEVPCSWDNLLDVYKAVYKHECHVSELINNLVDVASAEKDKASQDFLWGFVREQVEEEATAAGIVDSLKRAGENGWFFVDAELAKRQ</sequence>
<dbReference type="EC" id="1.16.3.2" evidence="8"/>
<keyword evidence="4" id="KW-0560">Oxidoreductase</keyword>
<name>A0A9D1KH12_9BACT</name>
<dbReference type="SUPFAM" id="SSF47240">
    <property type="entry name" value="Ferritin-like"/>
    <property type="match status" value="1"/>
</dbReference>
<dbReference type="InterPro" id="IPR012347">
    <property type="entry name" value="Ferritin-like"/>
</dbReference>
<feature type="binding site" evidence="7">
    <location>
        <position position="127"/>
    </location>
    <ligand>
        <name>Fe cation</name>
        <dbReference type="ChEBI" id="CHEBI:24875"/>
        <label>1</label>
    </ligand>
</feature>
<feature type="binding site" evidence="7">
    <location>
        <position position="94"/>
    </location>
    <ligand>
        <name>Fe cation</name>
        <dbReference type="ChEBI" id="CHEBI:24875"/>
        <label>1</label>
    </ligand>
</feature>
<reference evidence="10" key="2">
    <citation type="journal article" date="2021" name="PeerJ">
        <title>Extensive microbial diversity within the chicken gut microbiome revealed by metagenomics and culture.</title>
        <authorList>
            <person name="Gilroy R."/>
            <person name="Ravi A."/>
            <person name="Getino M."/>
            <person name="Pursley I."/>
            <person name="Horton D.L."/>
            <person name="Alikhan N.F."/>
            <person name="Baker D."/>
            <person name="Gharbi K."/>
            <person name="Hall N."/>
            <person name="Watson M."/>
            <person name="Adriaenssens E.M."/>
            <person name="Foster-Nyarko E."/>
            <person name="Jarju S."/>
            <person name="Secka A."/>
            <person name="Antonio M."/>
            <person name="Oren A."/>
            <person name="Chaudhuri R.R."/>
            <person name="La Ragione R."/>
            <person name="Hildebrand F."/>
            <person name="Pallen M.J."/>
        </authorList>
    </citation>
    <scope>NUCLEOTIDE SEQUENCE</scope>
    <source>
        <strain evidence="10">ChiHecec2B26-709</strain>
    </source>
</reference>
<evidence type="ECO:0000256" key="4">
    <source>
        <dbReference type="ARBA" id="ARBA00023002"/>
    </source>
</evidence>
<keyword evidence="2 8" id="KW-0409">Iron storage</keyword>
<dbReference type="GO" id="GO:0004322">
    <property type="term" value="F:ferroxidase activity"/>
    <property type="evidence" value="ECO:0007669"/>
    <property type="project" value="TreeGrafter"/>
</dbReference>
<dbReference type="GO" id="GO:0042802">
    <property type="term" value="F:identical protein binding"/>
    <property type="evidence" value="ECO:0007669"/>
    <property type="project" value="UniProtKB-ARBA"/>
</dbReference>
<evidence type="ECO:0000256" key="3">
    <source>
        <dbReference type="ARBA" id="ARBA00022723"/>
    </source>
</evidence>
<dbReference type="InterPro" id="IPR041719">
    <property type="entry name" value="Ferritin_prok"/>
</dbReference>
<feature type="binding site" evidence="7">
    <location>
        <position position="53"/>
    </location>
    <ligand>
        <name>Fe cation</name>
        <dbReference type="ChEBI" id="CHEBI:24875"/>
        <label>1</label>
    </ligand>
</feature>
<evidence type="ECO:0000256" key="6">
    <source>
        <dbReference type="ARBA" id="ARBA00054546"/>
    </source>
</evidence>
<reference evidence="10" key="1">
    <citation type="submission" date="2020-10" db="EMBL/GenBank/DDBJ databases">
        <authorList>
            <person name="Gilroy R."/>
        </authorList>
    </citation>
    <scope>NUCLEOTIDE SEQUENCE</scope>
    <source>
        <strain evidence="10">ChiHecec2B26-709</strain>
    </source>
</reference>
<feature type="binding site" evidence="7">
    <location>
        <position position="50"/>
    </location>
    <ligand>
        <name>Fe cation</name>
        <dbReference type="ChEBI" id="CHEBI:24875"/>
        <label>1</label>
    </ligand>
</feature>
<dbReference type="InterPro" id="IPR008331">
    <property type="entry name" value="Ferritin_DPS_dom"/>
</dbReference>
<evidence type="ECO:0000313" key="11">
    <source>
        <dbReference type="Proteomes" id="UP000886881"/>
    </source>
</evidence>
<proteinExistence type="inferred from homology"/>
<feature type="domain" description="Ferritin-like diiron" evidence="9">
    <location>
        <begin position="1"/>
        <end position="145"/>
    </location>
</feature>
<evidence type="ECO:0000256" key="8">
    <source>
        <dbReference type="RuleBase" id="RU361145"/>
    </source>
</evidence>
<dbReference type="Pfam" id="PF00210">
    <property type="entry name" value="Ferritin"/>
    <property type="match status" value="1"/>
</dbReference>
<dbReference type="InterPro" id="IPR001519">
    <property type="entry name" value="Ferritin"/>
</dbReference>
<comment type="function">
    <text evidence="6">May alleviate iron toxicity in the presence of oxygen.</text>
</comment>
<keyword evidence="3 7" id="KW-0479">Metal-binding</keyword>
<evidence type="ECO:0000256" key="7">
    <source>
        <dbReference type="PIRSR" id="PIRSR601519-1"/>
    </source>
</evidence>
<dbReference type="CDD" id="cd01055">
    <property type="entry name" value="Nonheme_Ferritin"/>
    <property type="match status" value="1"/>
</dbReference>
<dbReference type="FunFam" id="1.20.1260.10:FF:000001">
    <property type="entry name" value="Non-heme ferritin"/>
    <property type="match status" value="1"/>
</dbReference>
<comment type="similarity">
    <text evidence="1 8">Belongs to the ferritin family. Prokaryotic subfamily.</text>
</comment>
<protein>
    <recommendedName>
        <fullName evidence="8">Ferritin</fullName>
        <ecNumber evidence="8">1.16.3.2</ecNumber>
    </recommendedName>
</protein>